<dbReference type="Proteomes" id="UP000198809">
    <property type="component" value="Unassembled WGS sequence"/>
</dbReference>
<evidence type="ECO:0008006" key="6">
    <source>
        <dbReference type="Google" id="ProtNLM"/>
    </source>
</evidence>
<feature type="chain" id="PRO_5039068120" description="DUF4825 domain-containing protein" evidence="1">
    <location>
        <begin position="21"/>
        <end position="174"/>
    </location>
</feature>
<organism evidence="3 4">
    <name type="scientific">Paenibacillus sophorae</name>
    <dbReference type="NCBI Taxonomy" id="1333845"/>
    <lineage>
        <taxon>Bacteria</taxon>
        <taxon>Bacillati</taxon>
        <taxon>Bacillota</taxon>
        <taxon>Bacilli</taxon>
        <taxon>Bacillales</taxon>
        <taxon>Paenibacillaceae</taxon>
        <taxon>Paenibacillus</taxon>
    </lineage>
</organism>
<dbReference type="Proteomes" id="UP000683429">
    <property type="component" value="Chromosome"/>
</dbReference>
<feature type="signal peptide" evidence="1">
    <location>
        <begin position="1"/>
        <end position="20"/>
    </location>
</feature>
<protein>
    <recommendedName>
        <fullName evidence="6">DUF4825 domain-containing protein</fullName>
    </recommendedName>
</protein>
<dbReference type="RefSeq" id="WP_036589253.1">
    <property type="nucleotide sequence ID" value="NZ_CP076607.1"/>
</dbReference>
<proteinExistence type="predicted"/>
<gene>
    <name evidence="2" type="ORF">KP014_08150</name>
    <name evidence="3" type="ORF">SAMN04487895_11384</name>
</gene>
<reference evidence="2 5" key="2">
    <citation type="submission" date="2021-06" db="EMBL/GenBank/DDBJ databases">
        <title>Whole genome sequence of Paenibacillus sophorae DSM23020 for comparative genomics.</title>
        <authorList>
            <person name="Kim M.-J."/>
            <person name="Lee G."/>
            <person name="Shin J.-H."/>
        </authorList>
    </citation>
    <scope>NUCLEOTIDE SEQUENCE [LARGE SCALE GENOMIC DNA]</scope>
    <source>
        <strain evidence="2 5">DSM 23020</strain>
    </source>
</reference>
<sequence>MRKSFLPLCVLILMVALATACSKVNPPQPSPEQQKEWIRKDFITEKVTYYTRQNFRFVEKLAVSSQKDGYSVVLTFIPEVGSAPVKQDIYRSMAAYAFGINSFFPEIKGYEFNVLWDERTKQKAIHAVIDEAGVNSLSNRYHELMIDKNGGFEPSYRSLFSEATESEAAKKWAD</sequence>
<reference evidence="3 4" key="1">
    <citation type="submission" date="2016-10" db="EMBL/GenBank/DDBJ databases">
        <authorList>
            <person name="de Groot N.N."/>
        </authorList>
    </citation>
    <scope>NUCLEOTIDE SEQUENCE [LARGE SCALE GENOMIC DNA]</scope>
    <source>
        <strain evidence="3 4">CGMCC 1.10238</strain>
    </source>
</reference>
<evidence type="ECO:0000313" key="4">
    <source>
        <dbReference type="Proteomes" id="UP000198809"/>
    </source>
</evidence>
<dbReference type="EMBL" id="CP076607">
    <property type="protein sequence ID" value="QWU17129.1"/>
    <property type="molecule type" value="Genomic_DNA"/>
</dbReference>
<evidence type="ECO:0000313" key="5">
    <source>
        <dbReference type="Proteomes" id="UP000683429"/>
    </source>
</evidence>
<dbReference type="OrthoDB" id="2592564at2"/>
<evidence type="ECO:0000313" key="3">
    <source>
        <dbReference type="EMBL" id="SEO86789.1"/>
    </source>
</evidence>
<dbReference type="EMBL" id="FODH01000013">
    <property type="protein sequence ID" value="SEO86789.1"/>
    <property type="molecule type" value="Genomic_DNA"/>
</dbReference>
<name>A0A1H8T6N1_9BACL</name>
<dbReference type="PROSITE" id="PS51257">
    <property type="entry name" value="PROKAR_LIPOPROTEIN"/>
    <property type="match status" value="1"/>
</dbReference>
<dbReference type="AlphaFoldDB" id="A0A1H8T6N1"/>
<keyword evidence="1" id="KW-0732">Signal</keyword>
<evidence type="ECO:0000256" key="1">
    <source>
        <dbReference type="SAM" id="SignalP"/>
    </source>
</evidence>
<evidence type="ECO:0000313" key="2">
    <source>
        <dbReference type="EMBL" id="QWU17129.1"/>
    </source>
</evidence>
<accession>A0A1H8T6N1</accession>
<keyword evidence="5" id="KW-1185">Reference proteome</keyword>